<gene>
    <name evidence="2" type="ORF">NX782_09120</name>
</gene>
<dbReference type="Proteomes" id="UP001205560">
    <property type="component" value="Unassembled WGS sequence"/>
</dbReference>
<comment type="caution">
    <text evidence="2">The sequence shown here is derived from an EMBL/GenBank/DDBJ whole genome shotgun (WGS) entry which is preliminary data.</text>
</comment>
<sequence>MKLHAIRSASALAIAVILTACGGGQADQSSMTAATLTMGTASGVSAQAANTMPAPDCAADGCKSPRIIDANAEAYRYDAMRRAAADEAAAANTNS</sequence>
<evidence type="ECO:0000256" key="1">
    <source>
        <dbReference type="SAM" id="SignalP"/>
    </source>
</evidence>
<feature type="chain" id="PRO_5045916582" description="Lipoprotein" evidence="1">
    <location>
        <begin position="27"/>
        <end position="95"/>
    </location>
</feature>
<evidence type="ECO:0000313" key="2">
    <source>
        <dbReference type="EMBL" id="MCS0589366.1"/>
    </source>
</evidence>
<evidence type="ECO:0008006" key="4">
    <source>
        <dbReference type="Google" id="ProtNLM"/>
    </source>
</evidence>
<dbReference type="RefSeq" id="WP_258845130.1">
    <property type="nucleotide sequence ID" value="NZ_JANUGX010000008.1"/>
</dbReference>
<name>A0ABT2A599_9BURK</name>
<proteinExistence type="predicted"/>
<keyword evidence="1" id="KW-0732">Signal</keyword>
<accession>A0ABT2A599</accession>
<feature type="signal peptide" evidence="1">
    <location>
        <begin position="1"/>
        <end position="26"/>
    </location>
</feature>
<protein>
    <recommendedName>
        <fullName evidence="4">Lipoprotein</fullName>
    </recommendedName>
</protein>
<dbReference type="EMBL" id="JANUGX010000008">
    <property type="protein sequence ID" value="MCS0589366.1"/>
    <property type="molecule type" value="Genomic_DNA"/>
</dbReference>
<dbReference type="PROSITE" id="PS51257">
    <property type="entry name" value="PROKAR_LIPOPROTEIN"/>
    <property type="match status" value="1"/>
</dbReference>
<keyword evidence="3" id="KW-1185">Reference proteome</keyword>
<evidence type="ECO:0000313" key="3">
    <source>
        <dbReference type="Proteomes" id="UP001205560"/>
    </source>
</evidence>
<organism evidence="2 3">
    <name type="scientific">Massilia norwichensis</name>
    <dbReference type="NCBI Taxonomy" id="1442366"/>
    <lineage>
        <taxon>Bacteria</taxon>
        <taxon>Pseudomonadati</taxon>
        <taxon>Pseudomonadota</taxon>
        <taxon>Betaproteobacteria</taxon>
        <taxon>Burkholderiales</taxon>
        <taxon>Oxalobacteraceae</taxon>
        <taxon>Telluria group</taxon>
        <taxon>Massilia</taxon>
    </lineage>
</organism>
<reference evidence="2 3" key="1">
    <citation type="submission" date="2022-08" db="EMBL/GenBank/DDBJ databases">
        <title>Reclassification of Massilia species as members of the genera Telluria, Duganella, Pseudoduganella, Mokoshia gen. nov. and Zemynaea gen. nov. using orthogonal and non-orthogonal genome-based approaches.</title>
        <authorList>
            <person name="Bowman J.P."/>
        </authorList>
    </citation>
    <scope>NUCLEOTIDE SEQUENCE [LARGE SCALE GENOMIC DNA]</scope>
    <source>
        <strain evidence="2 3">LMG 28164</strain>
    </source>
</reference>